<dbReference type="Gene3D" id="2.40.30.10">
    <property type="entry name" value="Translation factors"/>
    <property type="match status" value="1"/>
</dbReference>
<keyword evidence="14" id="KW-1185">Reference proteome</keyword>
<dbReference type="EMBL" id="AMQM01004974">
    <property type="status" value="NOT_ANNOTATED_CDS"/>
    <property type="molecule type" value="Genomic_DNA"/>
</dbReference>
<feature type="region of interest" description="Disordered" evidence="10">
    <location>
        <begin position="539"/>
        <end position="560"/>
    </location>
</feature>
<dbReference type="Gene3D" id="3.40.50.360">
    <property type="match status" value="2"/>
</dbReference>
<dbReference type="InParanoid" id="T1FTP7"/>
<reference evidence="12 14" key="2">
    <citation type="journal article" date="2013" name="Nature">
        <title>Insights into bilaterian evolution from three spiralian genomes.</title>
        <authorList>
            <person name="Simakov O."/>
            <person name="Marletaz F."/>
            <person name="Cho S.J."/>
            <person name="Edsinger-Gonzales E."/>
            <person name="Havlak P."/>
            <person name="Hellsten U."/>
            <person name="Kuo D.H."/>
            <person name="Larsson T."/>
            <person name="Lv J."/>
            <person name="Arendt D."/>
            <person name="Savage R."/>
            <person name="Osoegawa K."/>
            <person name="de Jong P."/>
            <person name="Grimwood J."/>
            <person name="Chapman J.A."/>
            <person name="Shapiro H."/>
            <person name="Aerts A."/>
            <person name="Otillar R.P."/>
            <person name="Terry A.Y."/>
            <person name="Boore J.L."/>
            <person name="Grigoriev I.V."/>
            <person name="Lindberg D.R."/>
            <person name="Seaver E.C."/>
            <person name="Weisblat D.A."/>
            <person name="Putnam N.H."/>
            <person name="Rokhsar D.S."/>
        </authorList>
    </citation>
    <scope>NUCLEOTIDE SEQUENCE</scope>
</reference>
<dbReference type="InterPro" id="IPR039261">
    <property type="entry name" value="FNR_nucleotide-bd"/>
</dbReference>
<dbReference type="EC" id="1.16.1.8" evidence="8"/>
<dbReference type="Gene3D" id="1.20.990.10">
    <property type="entry name" value="NADPH-cytochrome p450 Reductase, Chain A, domain 3"/>
    <property type="match status" value="1"/>
</dbReference>
<dbReference type="GO" id="GO:0010181">
    <property type="term" value="F:FMN binding"/>
    <property type="evidence" value="ECO:0000318"/>
    <property type="project" value="GO_Central"/>
</dbReference>
<gene>
    <name evidence="13" type="primary">20212194</name>
    <name evidence="12" type="ORF">HELRODRAFT_192212</name>
</gene>
<dbReference type="Gene3D" id="3.40.50.80">
    <property type="entry name" value="Nucleotide-binding domain of ferredoxin-NADP reductase (FNR) module"/>
    <property type="match status" value="1"/>
</dbReference>
<protein>
    <recommendedName>
        <fullName evidence="9">Methionine synthase reductase</fullName>
        <ecNumber evidence="8">1.16.1.8</ecNumber>
    </recommendedName>
</protein>
<dbReference type="InterPro" id="IPR008254">
    <property type="entry name" value="Flavodoxin/NO_synth"/>
</dbReference>
<evidence type="ECO:0000313" key="12">
    <source>
        <dbReference type="EMBL" id="ESO01626.1"/>
    </source>
</evidence>
<dbReference type="PANTHER" id="PTHR19384:SF84">
    <property type="entry name" value="METHIONINE SYNTHASE REDUCTASE"/>
    <property type="match status" value="1"/>
</dbReference>
<dbReference type="FunFam" id="1.20.990.10:FF:000007">
    <property type="entry name" value="Methionine synthase reductase"/>
    <property type="match status" value="1"/>
</dbReference>
<feature type="compositionally biased region" description="Low complexity" evidence="10">
    <location>
        <begin position="547"/>
        <end position="560"/>
    </location>
</feature>
<name>T1FTP7_HELRO</name>
<dbReference type="InterPro" id="IPR017938">
    <property type="entry name" value="Riboflavin_synthase-like_b-brl"/>
</dbReference>
<dbReference type="SUPFAM" id="SSF52343">
    <property type="entry name" value="Ferredoxin reductase-like, C-terminal NADP-linked domain"/>
    <property type="match status" value="1"/>
</dbReference>
<sequence>MVAFIEGNKSQLLVVYATQTGQSKAIAEDLTEMLFSKGVVQMLAEPMCISEFFKNHSLESESYIIFIVSTTGDGLGDTNYSNFCNFGKTLDKRLKEMNASSFCPSTWADDAVGLETVTVDWLKAVVDKVVELFGGSSSNSSSSSSSNVYGFSNNDISTDMVVEKCVATSLSLAEINNVKLCTQNMQNVKQIVKMDFDVSGCFRDVVDNDDTNNNISNDNINNTSISNNNDINGHDIYNIIQPGDTVGILCPNDVREVSELLELLGVNLPQQQHQQLQQHPTAKFVITDEVVASKKKITLPDGGVNVFDLFMWIVDVRAVLKKAFLLALAQMTTDPIEQRCLKILSSRQGSEMYNQLCLGSRLGIRDVLICFPSCKPSLGLIYENLPKLLPRPYSICSVSKNSSSHSIISILLSVAQFESIDFHQQQHQQQQSKHQQQQLVTRYGLCTGWLYNIAINFKYLQQQSPEQQQQQSPEQQQQHHHSQQLHHFFKVAMYLRRPTNFRPPPLDRPIIMVGPGTGVSPFIGFLEYRSRLIKEMTSKLSEKDKPSSSSSSSSFSSSSLSSGESWLFFGCRCQDDYIFKQELEQHYKDGVLTRLHVCFSRQSDLNAPRYVQDGIIQYRQELARVIVEKNALVYICGHGQKLSKSLHETFKDLLKSFEESTYKDYYEKMKADKRIIEDVWT</sequence>
<dbReference type="SUPFAM" id="SSF63380">
    <property type="entry name" value="Riboflavin synthase domain-like"/>
    <property type="match status" value="1"/>
</dbReference>
<evidence type="ECO:0000256" key="8">
    <source>
        <dbReference type="ARBA" id="ARBA00039088"/>
    </source>
</evidence>
<dbReference type="STRING" id="6412.T1FTP7"/>
<dbReference type="RefSeq" id="XP_009020280.1">
    <property type="nucleotide sequence ID" value="XM_009022032.1"/>
</dbReference>
<evidence type="ECO:0000256" key="2">
    <source>
        <dbReference type="ARBA" id="ARBA00001974"/>
    </source>
</evidence>
<dbReference type="Pfam" id="PF00175">
    <property type="entry name" value="NAD_binding_1"/>
    <property type="match status" value="1"/>
</dbReference>
<reference evidence="13" key="3">
    <citation type="submission" date="2015-06" db="UniProtKB">
        <authorList>
            <consortium name="EnsemblMetazoa"/>
        </authorList>
    </citation>
    <scope>IDENTIFICATION</scope>
</reference>
<dbReference type="GO" id="GO:0030586">
    <property type="term" value="F:[methionine synthase] reductase (NADPH) activity"/>
    <property type="evidence" value="ECO:0000318"/>
    <property type="project" value="GO_Central"/>
</dbReference>
<dbReference type="GO" id="GO:0050660">
    <property type="term" value="F:flavin adenine dinucleotide binding"/>
    <property type="evidence" value="ECO:0000318"/>
    <property type="project" value="GO_Central"/>
</dbReference>
<dbReference type="Pfam" id="PF00667">
    <property type="entry name" value="FAD_binding_1"/>
    <property type="match status" value="1"/>
</dbReference>
<dbReference type="EMBL" id="KB096743">
    <property type="protein sequence ID" value="ESO01626.1"/>
    <property type="molecule type" value="Genomic_DNA"/>
</dbReference>
<keyword evidence="6" id="KW-0521">NADP</keyword>
<dbReference type="PANTHER" id="PTHR19384">
    <property type="entry name" value="NITRIC OXIDE SYNTHASE-RELATED"/>
    <property type="match status" value="1"/>
</dbReference>
<comment type="cofactor">
    <cofactor evidence="2">
        <name>FAD</name>
        <dbReference type="ChEBI" id="CHEBI:57692"/>
    </cofactor>
</comment>
<evidence type="ECO:0000256" key="10">
    <source>
        <dbReference type="SAM" id="MobiDB-lite"/>
    </source>
</evidence>
<keyword evidence="5" id="KW-0274">FAD</keyword>
<dbReference type="eggNOG" id="KOG1158">
    <property type="taxonomic scope" value="Eukaryota"/>
</dbReference>
<reference evidence="14" key="1">
    <citation type="submission" date="2012-12" db="EMBL/GenBank/DDBJ databases">
        <authorList>
            <person name="Hellsten U."/>
            <person name="Grimwood J."/>
            <person name="Chapman J.A."/>
            <person name="Shapiro H."/>
            <person name="Aerts A."/>
            <person name="Otillar R.P."/>
            <person name="Terry A.Y."/>
            <person name="Boore J.L."/>
            <person name="Simakov O."/>
            <person name="Marletaz F."/>
            <person name="Cho S.-J."/>
            <person name="Edsinger-Gonzales E."/>
            <person name="Havlak P."/>
            <person name="Kuo D.-H."/>
            <person name="Larsson T."/>
            <person name="Lv J."/>
            <person name="Arendt D."/>
            <person name="Savage R."/>
            <person name="Osoegawa K."/>
            <person name="de Jong P."/>
            <person name="Lindberg D.R."/>
            <person name="Seaver E.C."/>
            <person name="Weisblat D.A."/>
            <person name="Putnam N.H."/>
            <person name="Grigoriev I.V."/>
            <person name="Rokhsar D.S."/>
        </authorList>
    </citation>
    <scope>NUCLEOTIDE SEQUENCE</scope>
</reference>
<dbReference type="GO" id="GO:0050667">
    <property type="term" value="P:homocysteine metabolic process"/>
    <property type="evidence" value="ECO:0000318"/>
    <property type="project" value="GO_Central"/>
</dbReference>
<dbReference type="GO" id="GO:0005829">
    <property type="term" value="C:cytosol"/>
    <property type="evidence" value="ECO:0000318"/>
    <property type="project" value="GO_Central"/>
</dbReference>
<dbReference type="FunFam" id="3.40.50.80:FF:000090">
    <property type="entry name" value="Methionine synthase reductase"/>
    <property type="match status" value="1"/>
</dbReference>
<dbReference type="InterPro" id="IPR001433">
    <property type="entry name" value="OxRdtase_FAD/NAD-bd"/>
</dbReference>
<comment type="cofactor">
    <cofactor evidence="1">
        <name>FMN</name>
        <dbReference type="ChEBI" id="CHEBI:58210"/>
    </cofactor>
</comment>
<dbReference type="SUPFAM" id="SSF52218">
    <property type="entry name" value="Flavoproteins"/>
    <property type="match status" value="1"/>
</dbReference>
<dbReference type="OrthoDB" id="1856718at2759"/>
<proteinExistence type="predicted"/>
<evidence type="ECO:0000256" key="6">
    <source>
        <dbReference type="ARBA" id="ARBA00022857"/>
    </source>
</evidence>
<keyword evidence="3" id="KW-0028">Amino-acid biosynthesis</keyword>
<dbReference type="Proteomes" id="UP000015101">
    <property type="component" value="Unassembled WGS sequence"/>
</dbReference>
<evidence type="ECO:0000256" key="7">
    <source>
        <dbReference type="ARBA" id="ARBA00023002"/>
    </source>
</evidence>
<dbReference type="AlphaFoldDB" id="T1FTP7"/>
<dbReference type="InterPro" id="IPR029039">
    <property type="entry name" value="Flavoprotein-like_sf"/>
</dbReference>
<keyword evidence="7" id="KW-0560">Oxidoreductase</keyword>
<organism evidence="13 14">
    <name type="scientific">Helobdella robusta</name>
    <name type="common">Californian leech</name>
    <dbReference type="NCBI Taxonomy" id="6412"/>
    <lineage>
        <taxon>Eukaryota</taxon>
        <taxon>Metazoa</taxon>
        <taxon>Spiralia</taxon>
        <taxon>Lophotrochozoa</taxon>
        <taxon>Annelida</taxon>
        <taxon>Clitellata</taxon>
        <taxon>Hirudinea</taxon>
        <taxon>Rhynchobdellida</taxon>
        <taxon>Glossiphoniidae</taxon>
        <taxon>Helobdella</taxon>
    </lineage>
</organism>
<dbReference type="HOGENOM" id="CLU_001570_17_7_1"/>
<feature type="domain" description="Flavodoxin-like" evidence="11">
    <location>
        <begin position="12"/>
        <end position="173"/>
    </location>
</feature>
<dbReference type="PROSITE" id="PS50902">
    <property type="entry name" value="FLAVODOXIN_LIKE"/>
    <property type="match status" value="1"/>
</dbReference>
<evidence type="ECO:0000256" key="4">
    <source>
        <dbReference type="ARBA" id="ARBA00022630"/>
    </source>
</evidence>
<evidence type="ECO:0000313" key="14">
    <source>
        <dbReference type="Proteomes" id="UP000015101"/>
    </source>
</evidence>
<accession>T1FTP7</accession>
<dbReference type="EnsemblMetazoa" id="HelroT192212">
    <property type="protein sequence ID" value="HelroP192212"/>
    <property type="gene ID" value="HelroG192212"/>
</dbReference>
<evidence type="ECO:0000259" key="11">
    <source>
        <dbReference type="PROSITE" id="PS50902"/>
    </source>
</evidence>
<evidence type="ECO:0000256" key="1">
    <source>
        <dbReference type="ARBA" id="ARBA00001917"/>
    </source>
</evidence>
<evidence type="ECO:0000313" key="13">
    <source>
        <dbReference type="EnsemblMetazoa" id="HelroP192212"/>
    </source>
</evidence>
<dbReference type="GO" id="GO:0009086">
    <property type="term" value="P:methionine biosynthetic process"/>
    <property type="evidence" value="ECO:0000318"/>
    <property type="project" value="GO_Central"/>
</dbReference>
<dbReference type="KEGG" id="hro:HELRODRAFT_192212"/>
<evidence type="ECO:0000256" key="3">
    <source>
        <dbReference type="ARBA" id="ARBA00022605"/>
    </source>
</evidence>
<dbReference type="InterPro" id="IPR003097">
    <property type="entry name" value="CysJ-like_FAD-binding"/>
</dbReference>
<dbReference type="InterPro" id="IPR023173">
    <property type="entry name" value="NADPH_Cyt_P450_Rdtase_alpha"/>
</dbReference>
<evidence type="ECO:0000256" key="9">
    <source>
        <dbReference type="ARBA" id="ARBA00040659"/>
    </source>
</evidence>
<evidence type="ECO:0000256" key="5">
    <source>
        <dbReference type="ARBA" id="ARBA00022827"/>
    </source>
</evidence>
<keyword evidence="4" id="KW-0285">Flavoprotein</keyword>
<dbReference type="CTD" id="20212194"/>
<dbReference type="GeneID" id="20212194"/>